<dbReference type="RefSeq" id="WP_203366051.1">
    <property type="nucleotide sequence ID" value="NZ_WSFT01000028.1"/>
</dbReference>
<keyword evidence="4" id="KW-0479">Metal-binding</keyword>
<comment type="cofactor">
    <cofactor evidence="1">
        <name>Co(2+)</name>
        <dbReference type="ChEBI" id="CHEBI:48828"/>
    </cofactor>
</comment>
<keyword evidence="7" id="KW-0170">Cobalt</keyword>
<dbReference type="SUPFAM" id="SSF53187">
    <property type="entry name" value="Zn-dependent exopeptidases"/>
    <property type="match status" value="1"/>
</dbReference>
<keyword evidence="5" id="KW-0378">Hydrolase</keyword>
<keyword evidence="10" id="KW-1185">Reference proteome</keyword>
<dbReference type="GO" id="GO:0046872">
    <property type="term" value="F:metal ion binding"/>
    <property type="evidence" value="ECO:0007669"/>
    <property type="project" value="UniProtKB-KW"/>
</dbReference>
<dbReference type="InterPro" id="IPR011650">
    <property type="entry name" value="Peptidase_M20_dimer"/>
</dbReference>
<evidence type="ECO:0000256" key="5">
    <source>
        <dbReference type="ARBA" id="ARBA00022801"/>
    </source>
</evidence>
<evidence type="ECO:0000256" key="3">
    <source>
        <dbReference type="ARBA" id="ARBA00006247"/>
    </source>
</evidence>
<dbReference type="PANTHER" id="PTHR43808">
    <property type="entry name" value="ACETYLORNITHINE DEACETYLASE"/>
    <property type="match status" value="1"/>
</dbReference>
<dbReference type="InterPro" id="IPR036264">
    <property type="entry name" value="Bact_exopeptidase_dim_dom"/>
</dbReference>
<dbReference type="NCBIfam" id="TIGR01910">
    <property type="entry name" value="DapE-ArgE"/>
    <property type="match status" value="1"/>
</dbReference>
<evidence type="ECO:0000313" key="10">
    <source>
        <dbReference type="Proteomes" id="UP000724672"/>
    </source>
</evidence>
<comment type="caution">
    <text evidence="9">The sequence shown here is derived from an EMBL/GenBank/DDBJ whole genome shotgun (WGS) entry which is preliminary data.</text>
</comment>
<gene>
    <name evidence="9" type="ORF">GOQ27_06635</name>
</gene>
<dbReference type="AlphaFoldDB" id="A0A942Z653"/>
<evidence type="ECO:0000256" key="1">
    <source>
        <dbReference type="ARBA" id="ARBA00001941"/>
    </source>
</evidence>
<evidence type="ECO:0000313" key="9">
    <source>
        <dbReference type="EMBL" id="MBS4538131.1"/>
    </source>
</evidence>
<evidence type="ECO:0000256" key="6">
    <source>
        <dbReference type="ARBA" id="ARBA00022833"/>
    </source>
</evidence>
<dbReference type="CDD" id="cd08659">
    <property type="entry name" value="M20_ArgE_DapE-like"/>
    <property type="match status" value="1"/>
</dbReference>
<evidence type="ECO:0000256" key="7">
    <source>
        <dbReference type="ARBA" id="ARBA00023285"/>
    </source>
</evidence>
<comment type="similarity">
    <text evidence="3">Belongs to the peptidase M20A family.</text>
</comment>
<evidence type="ECO:0000256" key="2">
    <source>
        <dbReference type="ARBA" id="ARBA00001947"/>
    </source>
</evidence>
<dbReference type="InterPro" id="IPR002933">
    <property type="entry name" value="Peptidase_M20"/>
</dbReference>
<dbReference type="Proteomes" id="UP000724672">
    <property type="component" value="Unassembled WGS sequence"/>
</dbReference>
<sequence length="391" mass="43880">MLKDFITKEEVIQITKDLVSIEGHKDIEVKESKVAQYIQELLKKEKIENDVDIIEENRPNVYGKIQGEDDEIELMFNGHLDTIPGFNMDYEAFEPFIKDGKLYGRGSADMKGGIAAMISALIAMKRSNASLKKTVMFAGVIDEEESSKGTERLIKKGIIPKMAVIGEPTELNISIAHKGMEWIEITFKGRSSHGSRPKEGINAIYAASEFNRLVYEEFSEKLENRTFDLLGHGTVNVGVIRGGDDPNIIPDKCSVRIDRRWLPNETLESVHGELEELAKRAVDKIGGKYEIRALREFTASMINTPHSIDRDHRLVKEALESTEKFTGDKKEPVAFPAWSDAALLSNNGDTEAIILGPGNINQAHANDEFCDTEEIYQAAEIYFDLIEKICK</sequence>
<dbReference type="GO" id="GO:0016787">
    <property type="term" value="F:hydrolase activity"/>
    <property type="evidence" value="ECO:0007669"/>
    <property type="project" value="UniProtKB-KW"/>
</dbReference>
<protein>
    <submittedName>
        <fullName evidence="9">M20 family metallopeptidase</fullName>
    </submittedName>
</protein>
<keyword evidence="6" id="KW-0862">Zinc</keyword>
<proteinExistence type="inferred from homology"/>
<dbReference type="Pfam" id="PF01546">
    <property type="entry name" value="Peptidase_M20"/>
    <property type="match status" value="1"/>
</dbReference>
<dbReference type="SUPFAM" id="SSF55031">
    <property type="entry name" value="Bacterial exopeptidase dimerisation domain"/>
    <property type="match status" value="1"/>
</dbReference>
<dbReference type="Gene3D" id="3.40.630.10">
    <property type="entry name" value="Zn peptidases"/>
    <property type="match status" value="2"/>
</dbReference>
<organism evidence="9 10">
    <name type="scientific">Anaeromonas frigoriresistens</name>
    <dbReference type="NCBI Taxonomy" id="2683708"/>
    <lineage>
        <taxon>Bacteria</taxon>
        <taxon>Bacillati</taxon>
        <taxon>Bacillota</taxon>
        <taxon>Tissierellia</taxon>
        <taxon>Tissierellales</taxon>
        <taxon>Thermohalobacteraceae</taxon>
        <taxon>Anaeromonas</taxon>
    </lineage>
</organism>
<reference evidence="9" key="1">
    <citation type="submission" date="2019-12" db="EMBL/GenBank/DDBJ databases">
        <title>Clostridiaceae gen. nov. sp. nov., isolated from sediment in Xinjiang, China.</title>
        <authorList>
            <person name="Zhang R."/>
        </authorList>
    </citation>
    <scope>NUCLEOTIDE SEQUENCE</scope>
    <source>
        <strain evidence="9">D2Q-11</strain>
    </source>
</reference>
<dbReference type="InterPro" id="IPR010182">
    <property type="entry name" value="ArgE/DapE"/>
</dbReference>
<comment type="cofactor">
    <cofactor evidence="2">
        <name>Zn(2+)</name>
        <dbReference type="ChEBI" id="CHEBI:29105"/>
    </cofactor>
</comment>
<dbReference type="Gene3D" id="3.30.70.360">
    <property type="match status" value="1"/>
</dbReference>
<evidence type="ECO:0000256" key="4">
    <source>
        <dbReference type="ARBA" id="ARBA00022723"/>
    </source>
</evidence>
<dbReference type="Pfam" id="PF07687">
    <property type="entry name" value="M20_dimer"/>
    <property type="match status" value="1"/>
</dbReference>
<dbReference type="InterPro" id="IPR050072">
    <property type="entry name" value="Peptidase_M20A"/>
</dbReference>
<evidence type="ECO:0000259" key="8">
    <source>
        <dbReference type="Pfam" id="PF07687"/>
    </source>
</evidence>
<dbReference type="EMBL" id="WSFT01000028">
    <property type="protein sequence ID" value="MBS4538131.1"/>
    <property type="molecule type" value="Genomic_DNA"/>
</dbReference>
<accession>A0A942Z653</accession>
<name>A0A942Z653_9FIRM</name>
<feature type="domain" description="Peptidase M20 dimerisation" evidence="8">
    <location>
        <begin position="175"/>
        <end position="281"/>
    </location>
</feature>